<evidence type="ECO:0000313" key="2">
    <source>
        <dbReference type="Proteomes" id="UP000321800"/>
    </source>
</evidence>
<organism evidence="1 2">
    <name type="scientific">Acetobacter tropicalis</name>
    <dbReference type="NCBI Taxonomy" id="104102"/>
    <lineage>
        <taxon>Bacteria</taxon>
        <taxon>Pseudomonadati</taxon>
        <taxon>Pseudomonadota</taxon>
        <taxon>Alphaproteobacteria</taxon>
        <taxon>Acetobacterales</taxon>
        <taxon>Acetobacteraceae</taxon>
        <taxon>Acetobacter</taxon>
    </lineage>
</organism>
<sequence length="73" mass="8092">MLFPRCQSLLFPAIMPHRVLITPAGNTLPVSLPPAIKTGWGHPAPQADGKIWPGLREYKRLRGKAPSHRKNCV</sequence>
<accession>A0A511FJG2</accession>
<dbReference type="Proteomes" id="UP000321800">
    <property type="component" value="Unassembled WGS sequence"/>
</dbReference>
<reference evidence="1 2" key="1">
    <citation type="submission" date="2019-07" db="EMBL/GenBank/DDBJ databases">
        <title>Whole genome shotgun sequence of Acetobacter tropicalis NBRC 16470.</title>
        <authorList>
            <person name="Hosoyama A."/>
            <person name="Uohara A."/>
            <person name="Ohji S."/>
            <person name="Ichikawa N."/>
        </authorList>
    </citation>
    <scope>NUCLEOTIDE SEQUENCE [LARGE SCALE GENOMIC DNA]</scope>
    <source>
        <strain evidence="1 2">NBRC 16470</strain>
    </source>
</reference>
<dbReference type="AlphaFoldDB" id="A0A511FJG2"/>
<proteinExistence type="predicted"/>
<name>A0A511FJG2_9PROT</name>
<gene>
    <name evidence="1" type="ORF">ATR01nite_04270</name>
</gene>
<comment type="caution">
    <text evidence="1">The sequence shown here is derived from an EMBL/GenBank/DDBJ whole genome shotgun (WGS) entry which is preliminary data.</text>
</comment>
<dbReference type="EMBL" id="BJVR01000002">
    <property type="protein sequence ID" value="GEL49352.1"/>
    <property type="molecule type" value="Genomic_DNA"/>
</dbReference>
<evidence type="ECO:0000313" key="1">
    <source>
        <dbReference type="EMBL" id="GEL49352.1"/>
    </source>
</evidence>
<protein>
    <submittedName>
        <fullName evidence="1">Uncharacterized protein</fullName>
    </submittedName>
</protein>